<dbReference type="Gene3D" id="4.10.830.10">
    <property type="entry name" value="30s Ribosomal Protein S14, Chain N"/>
    <property type="match status" value="1"/>
</dbReference>
<dbReference type="SUPFAM" id="SSF57716">
    <property type="entry name" value="Glucocorticoid receptor-like (DNA-binding domain)"/>
    <property type="match status" value="1"/>
</dbReference>
<evidence type="ECO:0000256" key="3">
    <source>
        <dbReference type="ARBA" id="ARBA00022980"/>
    </source>
</evidence>
<dbReference type="GO" id="GO:0005737">
    <property type="term" value="C:cytoplasm"/>
    <property type="evidence" value="ECO:0007669"/>
    <property type="project" value="UniProtKB-ARBA"/>
</dbReference>
<dbReference type="InterPro" id="IPR001209">
    <property type="entry name" value="Ribosomal_uS14"/>
</dbReference>
<reference evidence="7" key="1">
    <citation type="submission" date="2020-12" db="EMBL/GenBank/DDBJ databases">
        <authorList>
            <person name="Mcmullen J.G."/>
        </authorList>
    </citation>
    <scope>NUCLEOTIDE SEQUENCE</scope>
    <source>
        <strain evidence="7">Dm-2019-70</strain>
    </source>
</reference>
<proteinExistence type="inferred from homology"/>
<keyword evidence="4 6" id="KW-0687">Ribonucleoprotein</keyword>
<name>A0AA41ES06_LEVBR</name>
<comment type="function">
    <text evidence="6">Binds 16S rRNA, required for the assembly of 30S particles and may also be responsible for determining the conformation of the 16S rRNA at the A site.</text>
</comment>
<comment type="subunit">
    <text evidence="6">Part of the 30S ribosomal subunit. Contacts proteins S3 and S10.</text>
</comment>
<dbReference type="GO" id="GO:0003735">
    <property type="term" value="F:structural constituent of ribosome"/>
    <property type="evidence" value="ECO:0007669"/>
    <property type="project" value="InterPro"/>
</dbReference>
<organism evidence="7 8">
    <name type="scientific">Levilactobacillus brevis</name>
    <name type="common">Lactobacillus brevis</name>
    <dbReference type="NCBI Taxonomy" id="1580"/>
    <lineage>
        <taxon>Bacteria</taxon>
        <taxon>Bacillati</taxon>
        <taxon>Bacillota</taxon>
        <taxon>Bacilli</taxon>
        <taxon>Lactobacillales</taxon>
        <taxon>Lactobacillaceae</taxon>
        <taxon>Levilactobacillus</taxon>
    </lineage>
</organism>
<dbReference type="GO" id="GO:0019843">
    <property type="term" value="F:rRNA binding"/>
    <property type="evidence" value="ECO:0007669"/>
    <property type="project" value="UniProtKB-UniRule"/>
</dbReference>
<evidence type="ECO:0000256" key="2">
    <source>
        <dbReference type="ARBA" id="ARBA00022730"/>
    </source>
</evidence>
<dbReference type="Proteomes" id="UP000676478">
    <property type="component" value="Unassembled WGS sequence"/>
</dbReference>
<protein>
    <recommendedName>
        <fullName evidence="5 6">Small ribosomal subunit protein uS14</fullName>
    </recommendedName>
</protein>
<gene>
    <name evidence="6 7" type="primary">rpsN</name>
    <name evidence="7" type="ORF">JK167_13415</name>
</gene>
<evidence type="ECO:0000256" key="4">
    <source>
        <dbReference type="ARBA" id="ARBA00023274"/>
    </source>
</evidence>
<dbReference type="Pfam" id="PF00253">
    <property type="entry name" value="Ribosomal_S14"/>
    <property type="match status" value="1"/>
</dbReference>
<dbReference type="RefSeq" id="WP_211756900.1">
    <property type="nucleotide sequence ID" value="NZ_JAERKF010000028.1"/>
</dbReference>
<evidence type="ECO:0000256" key="6">
    <source>
        <dbReference type="HAMAP-Rule" id="MF_00537"/>
    </source>
</evidence>
<comment type="similarity">
    <text evidence="1 6">Belongs to the universal ribosomal protein uS14 family.</text>
</comment>
<dbReference type="PANTHER" id="PTHR19836">
    <property type="entry name" value="30S RIBOSOMAL PROTEIN S14"/>
    <property type="match status" value="1"/>
</dbReference>
<dbReference type="GO" id="GO:0006412">
    <property type="term" value="P:translation"/>
    <property type="evidence" value="ECO:0007669"/>
    <property type="project" value="UniProtKB-UniRule"/>
</dbReference>
<dbReference type="AlphaFoldDB" id="A0AA41ES06"/>
<keyword evidence="6" id="KW-0694">RNA-binding</keyword>
<dbReference type="EMBL" id="JAERKF010000028">
    <property type="protein sequence ID" value="MBS1011804.1"/>
    <property type="molecule type" value="Genomic_DNA"/>
</dbReference>
<reference evidence="7" key="2">
    <citation type="submission" date="2022-09" db="EMBL/GenBank/DDBJ databases">
        <title>Genome-inferred correspondence between phylogeny and metabolic traits in the wild Drosophila gut microbiome.</title>
        <authorList>
            <person name="Bueno E."/>
            <person name="Blow F."/>
            <person name="Douglas A.E."/>
        </authorList>
    </citation>
    <scope>NUCLEOTIDE SEQUENCE</scope>
    <source>
        <strain evidence="7">Dm-2019-70</strain>
    </source>
</reference>
<sequence length="89" mass="10429">MAKKSKVVRYERQKKLIAKYAVRRKQLKAQGDYSALSKLPKDSSPVRLRNRDSFDGRPRGYMRKFGMSRLNFRKYALLGQIPGLHKASW</sequence>
<evidence type="ECO:0000313" key="7">
    <source>
        <dbReference type="EMBL" id="MBS1011804.1"/>
    </source>
</evidence>
<evidence type="ECO:0000256" key="5">
    <source>
        <dbReference type="ARBA" id="ARBA00035167"/>
    </source>
</evidence>
<accession>A0AA41ES06</accession>
<evidence type="ECO:0000256" key="1">
    <source>
        <dbReference type="ARBA" id="ARBA00009083"/>
    </source>
</evidence>
<comment type="caution">
    <text evidence="7">The sequence shown here is derived from an EMBL/GenBank/DDBJ whole genome shotgun (WGS) entry which is preliminary data.</text>
</comment>
<evidence type="ECO:0000313" key="8">
    <source>
        <dbReference type="Proteomes" id="UP000676478"/>
    </source>
</evidence>
<dbReference type="InterPro" id="IPR043140">
    <property type="entry name" value="Ribosomal_uS14_sf"/>
</dbReference>
<keyword evidence="3 6" id="KW-0689">Ribosomal protein</keyword>
<dbReference type="InterPro" id="IPR023036">
    <property type="entry name" value="Ribosomal_uS14_bac/plastid"/>
</dbReference>
<dbReference type="HAMAP" id="MF_00537">
    <property type="entry name" value="Ribosomal_uS14_1"/>
    <property type="match status" value="1"/>
</dbReference>
<dbReference type="GO" id="GO:0015935">
    <property type="term" value="C:small ribosomal subunit"/>
    <property type="evidence" value="ECO:0007669"/>
    <property type="project" value="TreeGrafter"/>
</dbReference>
<dbReference type="PANTHER" id="PTHR19836:SF19">
    <property type="entry name" value="SMALL RIBOSOMAL SUBUNIT PROTEIN US14M"/>
    <property type="match status" value="1"/>
</dbReference>
<keyword evidence="2 6" id="KW-0699">rRNA-binding</keyword>
<dbReference type="NCBIfam" id="NF006477">
    <property type="entry name" value="PRK08881.1"/>
    <property type="match status" value="1"/>
</dbReference>